<reference evidence="3 4" key="1">
    <citation type="journal article" date="2019" name="Indoor Air">
        <title>Impacts of indoor surface finishes on bacterial viability.</title>
        <authorList>
            <person name="Hu J."/>
            <person name="Maamar S.B."/>
            <person name="Glawe A.J."/>
            <person name="Gottel N."/>
            <person name="Gilbert J.A."/>
            <person name="Hartmann E.M."/>
        </authorList>
    </citation>
    <scope>NUCLEOTIDE SEQUENCE [LARGE SCALE GENOMIC DNA]</scope>
    <source>
        <strain evidence="3 4">AF060A6</strain>
    </source>
</reference>
<dbReference type="InterPro" id="IPR036779">
    <property type="entry name" value="LysM_dom_sf"/>
</dbReference>
<dbReference type="PROSITE" id="PS51782">
    <property type="entry name" value="LYSM"/>
    <property type="match status" value="1"/>
</dbReference>
<dbReference type="Pfam" id="PF01476">
    <property type="entry name" value="LysM"/>
    <property type="match status" value="1"/>
</dbReference>
<proteinExistence type="predicted"/>
<protein>
    <submittedName>
        <fullName evidence="3">LysM peptidoglycan-binding domain-containing protein</fullName>
    </submittedName>
</protein>
<dbReference type="AlphaFoldDB" id="A0A4S3PUY9"/>
<organism evidence="3 4">
    <name type="scientific">Bacillus timonensis</name>
    <dbReference type="NCBI Taxonomy" id="1033734"/>
    <lineage>
        <taxon>Bacteria</taxon>
        <taxon>Bacillati</taxon>
        <taxon>Bacillota</taxon>
        <taxon>Bacilli</taxon>
        <taxon>Bacillales</taxon>
        <taxon>Bacillaceae</taxon>
        <taxon>Bacillus</taxon>
    </lineage>
</organism>
<dbReference type="SMART" id="SM00257">
    <property type="entry name" value="LysM"/>
    <property type="match status" value="1"/>
</dbReference>
<name>A0A4S3PUY9_9BACI</name>
<gene>
    <name evidence="3" type="ORF">E1I69_08190</name>
</gene>
<dbReference type="SUPFAM" id="SSF54106">
    <property type="entry name" value="LysM domain"/>
    <property type="match status" value="1"/>
</dbReference>
<dbReference type="Gene3D" id="1.10.10.2520">
    <property type="entry name" value="Cell wall hydrolase SleB, domain 1"/>
    <property type="match status" value="1"/>
</dbReference>
<dbReference type="CDD" id="cd00118">
    <property type="entry name" value="LysM"/>
    <property type="match status" value="1"/>
</dbReference>
<feature type="signal peptide" evidence="1">
    <location>
        <begin position="1"/>
        <end position="26"/>
    </location>
</feature>
<dbReference type="InterPro" id="IPR042047">
    <property type="entry name" value="SleB_dom1"/>
</dbReference>
<feature type="domain" description="LysM" evidence="2">
    <location>
        <begin position="27"/>
        <end position="70"/>
    </location>
</feature>
<dbReference type="GO" id="GO:0016787">
    <property type="term" value="F:hydrolase activity"/>
    <property type="evidence" value="ECO:0007669"/>
    <property type="project" value="InterPro"/>
</dbReference>
<accession>A0A4S3PUY9</accession>
<evidence type="ECO:0000313" key="4">
    <source>
        <dbReference type="Proteomes" id="UP000306477"/>
    </source>
</evidence>
<evidence type="ECO:0000256" key="1">
    <source>
        <dbReference type="SAM" id="SignalP"/>
    </source>
</evidence>
<sequence length="196" mass="21272">MKNLKKIGFAAALTFSLLATSVSASAATHTVKSGDTFWNLGMKYGVSVLELKKMNNRTSDMIYPGEEIEIPASLTNEEKELLARLVHAEAKGEPYAGKVAVATVVLNRVDSSEFPNSIKEVIYEKASGGSYAFSPVADGSINQPADEESKRAVDEALTFRGQGKGSLFFFNPDKSSHPFMMSREVTTIIGNHQFAK</sequence>
<dbReference type="Pfam" id="PF07486">
    <property type="entry name" value="Hydrolase_2"/>
    <property type="match status" value="1"/>
</dbReference>
<feature type="chain" id="PRO_5020500643" evidence="1">
    <location>
        <begin position="27"/>
        <end position="196"/>
    </location>
</feature>
<dbReference type="STRING" id="1033734.GCA_000285535_01099"/>
<dbReference type="Gene3D" id="3.10.350.10">
    <property type="entry name" value="LysM domain"/>
    <property type="match status" value="1"/>
</dbReference>
<dbReference type="RefSeq" id="WP_136379125.1">
    <property type="nucleotide sequence ID" value="NZ_SLUB01000010.1"/>
</dbReference>
<comment type="caution">
    <text evidence="3">The sequence shown here is derived from an EMBL/GenBank/DDBJ whole genome shotgun (WGS) entry which is preliminary data.</text>
</comment>
<evidence type="ECO:0000313" key="3">
    <source>
        <dbReference type="EMBL" id="THE13314.1"/>
    </source>
</evidence>
<keyword evidence="4" id="KW-1185">Reference proteome</keyword>
<dbReference type="InterPro" id="IPR011105">
    <property type="entry name" value="Cell_wall_hydrolase_SleB"/>
</dbReference>
<dbReference type="Gene3D" id="6.20.240.60">
    <property type="match status" value="1"/>
</dbReference>
<dbReference type="EMBL" id="SLUB01000010">
    <property type="protein sequence ID" value="THE13314.1"/>
    <property type="molecule type" value="Genomic_DNA"/>
</dbReference>
<evidence type="ECO:0000259" key="2">
    <source>
        <dbReference type="PROSITE" id="PS51782"/>
    </source>
</evidence>
<dbReference type="OrthoDB" id="9785345at2"/>
<dbReference type="InterPro" id="IPR018392">
    <property type="entry name" value="LysM"/>
</dbReference>
<keyword evidence="1" id="KW-0732">Signal</keyword>
<dbReference type="Proteomes" id="UP000306477">
    <property type="component" value="Unassembled WGS sequence"/>
</dbReference>